<evidence type="ECO:0000256" key="1">
    <source>
        <dbReference type="SAM" id="MobiDB-lite"/>
    </source>
</evidence>
<evidence type="ECO:0000313" key="4">
    <source>
        <dbReference type="Proteomes" id="UP000011205"/>
    </source>
</evidence>
<dbReference type="EMBL" id="AMLP01000211">
    <property type="protein sequence ID" value="ELS52354.1"/>
    <property type="molecule type" value="Genomic_DNA"/>
</dbReference>
<evidence type="ECO:0000313" key="3">
    <source>
        <dbReference type="EMBL" id="ELS52354.1"/>
    </source>
</evidence>
<dbReference type="NCBIfam" id="TIGR03086">
    <property type="entry name" value="TIGR03086 family metal-binding protein"/>
    <property type="match status" value="1"/>
</dbReference>
<protein>
    <recommendedName>
        <fullName evidence="2">Mycothiol-dependent maleylpyruvate isomerase metal-binding domain-containing protein</fullName>
    </recommendedName>
</protein>
<reference evidence="3 4" key="1">
    <citation type="journal article" date="2013" name="Genome Announc.">
        <title>Draft Genome Sequence of Streptomyces viridochromogenes Strain Tu57, Producer of Avilamycin.</title>
        <authorList>
            <person name="Gruning B.A."/>
            <person name="Erxleben A."/>
            <person name="Hahnlein A."/>
            <person name="Gunther S."/>
        </authorList>
    </citation>
    <scope>NUCLEOTIDE SEQUENCE [LARGE SCALE GENOMIC DNA]</scope>
    <source>
        <strain evidence="3 4">Tue57</strain>
    </source>
</reference>
<accession>L8P862</accession>
<proteinExistence type="predicted"/>
<name>L8P862_STRVR</name>
<organism evidence="3 4">
    <name type="scientific">Streptomyces viridochromogenes Tue57</name>
    <dbReference type="NCBI Taxonomy" id="1160705"/>
    <lineage>
        <taxon>Bacteria</taxon>
        <taxon>Bacillati</taxon>
        <taxon>Actinomycetota</taxon>
        <taxon>Actinomycetes</taxon>
        <taxon>Kitasatosporales</taxon>
        <taxon>Streptomycetaceae</taxon>
        <taxon>Streptomyces</taxon>
    </lineage>
</organism>
<feature type="region of interest" description="Disordered" evidence="1">
    <location>
        <begin position="86"/>
        <end position="105"/>
    </location>
</feature>
<dbReference type="PATRIC" id="fig|1160705.3.peg.6653"/>
<dbReference type="Proteomes" id="UP000011205">
    <property type="component" value="Unassembled WGS sequence"/>
</dbReference>
<dbReference type="InterPro" id="IPR017520">
    <property type="entry name" value="CHP03086"/>
</dbReference>
<feature type="domain" description="Mycothiol-dependent maleylpyruvate isomerase metal-binding" evidence="2">
    <location>
        <begin position="38"/>
        <end position="159"/>
    </location>
</feature>
<dbReference type="GO" id="GO:0046872">
    <property type="term" value="F:metal ion binding"/>
    <property type="evidence" value="ECO:0007669"/>
    <property type="project" value="InterPro"/>
</dbReference>
<comment type="caution">
    <text evidence="3">The sequence shown here is derived from an EMBL/GenBank/DDBJ whole genome shotgun (WGS) entry which is preliminary data.</text>
</comment>
<gene>
    <name evidence="3" type="ORF">STVIR_6736</name>
</gene>
<dbReference type="Pfam" id="PF11716">
    <property type="entry name" value="MDMPI_N"/>
    <property type="match status" value="1"/>
</dbReference>
<dbReference type="InterPro" id="IPR024344">
    <property type="entry name" value="MDMPI_metal-binding"/>
</dbReference>
<dbReference type="Gene3D" id="1.20.120.450">
    <property type="entry name" value="dinb family like domain"/>
    <property type="match status" value="1"/>
</dbReference>
<dbReference type="NCBIfam" id="TIGR03083">
    <property type="entry name" value="maleylpyruvate isomerase family mycothiol-dependent enzyme"/>
    <property type="match status" value="1"/>
</dbReference>
<dbReference type="SUPFAM" id="SSF109854">
    <property type="entry name" value="DinB/YfiT-like putative metalloenzymes"/>
    <property type="match status" value="1"/>
</dbReference>
<sequence length="222" mass="23544">MIAQWCDEFPVRGRSTLQHTRDHEEQPMTDTTLDLGPQVRIVARLADGVTDDRLAAPTPCPDMAVRNLLGHLIGLAIAFRDAGRKDLGPTTDTSPDAAPSDIGPGWREELPKVLAELADAWRDPAAWTGMTRAGGVDLPGAVAGAVAIDELVIHGWDLARATGLPYAPDPAALQASYDFLLAAADDPGRGDIFGPVVPVPDDAPLLDRAVGLSGRDPGWQRP</sequence>
<dbReference type="InterPro" id="IPR017517">
    <property type="entry name" value="Maleyloyr_isom"/>
</dbReference>
<dbReference type="AlphaFoldDB" id="L8P862"/>
<dbReference type="InterPro" id="IPR034660">
    <property type="entry name" value="DinB/YfiT-like"/>
</dbReference>
<evidence type="ECO:0000259" key="2">
    <source>
        <dbReference type="Pfam" id="PF11716"/>
    </source>
</evidence>